<evidence type="ECO:0000313" key="2">
    <source>
        <dbReference type="Proteomes" id="UP000236547"/>
    </source>
</evidence>
<accession>A0ABX4W978</accession>
<evidence type="ECO:0000313" key="1">
    <source>
        <dbReference type="EMBL" id="PNH99256.1"/>
    </source>
</evidence>
<gene>
    <name evidence="1" type="ORF">C1O25_18050</name>
</gene>
<evidence type="ECO:0008006" key="3">
    <source>
        <dbReference type="Google" id="ProtNLM"/>
    </source>
</evidence>
<reference evidence="1 2" key="1">
    <citation type="submission" date="2018-01" db="EMBL/GenBank/DDBJ databases">
        <title>Draft genome sequences of six Vibrio diazotrophicus strains isolated from deep-sea sediments of the Baltic Sea.</title>
        <authorList>
            <person name="Castillo D."/>
            <person name="Vandieken V."/>
            <person name="Chiang O."/>
            <person name="Middelboe M."/>
        </authorList>
    </citation>
    <scope>NUCLEOTIDE SEQUENCE [LARGE SCALE GENOMIC DNA]</scope>
    <source>
        <strain evidence="1 2">65.10M</strain>
    </source>
</reference>
<proteinExistence type="predicted"/>
<protein>
    <recommendedName>
        <fullName evidence="3">DNA-binding protein</fullName>
    </recommendedName>
</protein>
<name>A0ABX4W978_VIBDI</name>
<organism evidence="1 2">
    <name type="scientific">Vibrio diazotrophicus</name>
    <dbReference type="NCBI Taxonomy" id="685"/>
    <lineage>
        <taxon>Bacteria</taxon>
        <taxon>Pseudomonadati</taxon>
        <taxon>Pseudomonadota</taxon>
        <taxon>Gammaproteobacteria</taxon>
        <taxon>Vibrionales</taxon>
        <taxon>Vibrionaceae</taxon>
        <taxon>Vibrio</taxon>
    </lineage>
</organism>
<comment type="caution">
    <text evidence="1">The sequence shown here is derived from an EMBL/GenBank/DDBJ whole genome shotgun (WGS) entry which is preliminary data.</text>
</comment>
<keyword evidence="2" id="KW-1185">Reference proteome</keyword>
<sequence length="67" mass="7648">MASEKDLLAVMESNRIAWSPSRLRKTLGVDVCQLVRLIERARRAGAPIRCEYGEHTKFTNKYLLVEG</sequence>
<dbReference type="Proteomes" id="UP000236547">
    <property type="component" value="Unassembled WGS sequence"/>
</dbReference>
<dbReference type="EMBL" id="POSM01000032">
    <property type="protein sequence ID" value="PNH99256.1"/>
    <property type="molecule type" value="Genomic_DNA"/>
</dbReference>